<dbReference type="AlphaFoldDB" id="A0A9P7QZP8"/>
<dbReference type="EMBL" id="JAESDN010000010">
    <property type="protein sequence ID" value="KAG7044941.1"/>
    <property type="molecule type" value="Genomic_DNA"/>
</dbReference>
<dbReference type="Proteomes" id="UP000699042">
    <property type="component" value="Unassembled WGS sequence"/>
</dbReference>
<feature type="non-terminal residue" evidence="1">
    <location>
        <position position="73"/>
    </location>
</feature>
<organism evidence="1 2">
    <name type="scientific">Colletotrichum scovillei</name>
    <dbReference type="NCBI Taxonomy" id="1209932"/>
    <lineage>
        <taxon>Eukaryota</taxon>
        <taxon>Fungi</taxon>
        <taxon>Dikarya</taxon>
        <taxon>Ascomycota</taxon>
        <taxon>Pezizomycotina</taxon>
        <taxon>Sordariomycetes</taxon>
        <taxon>Hypocreomycetidae</taxon>
        <taxon>Glomerellales</taxon>
        <taxon>Glomerellaceae</taxon>
        <taxon>Colletotrichum</taxon>
        <taxon>Colletotrichum acutatum species complex</taxon>
    </lineage>
</organism>
<comment type="caution">
    <text evidence="1">The sequence shown here is derived from an EMBL/GenBank/DDBJ whole genome shotgun (WGS) entry which is preliminary data.</text>
</comment>
<keyword evidence="2" id="KW-1185">Reference proteome</keyword>
<accession>A0A9P7QZP8</accession>
<name>A0A9P7QZP8_9PEZI</name>
<evidence type="ECO:0000313" key="2">
    <source>
        <dbReference type="Proteomes" id="UP000699042"/>
    </source>
</evidence>
<protein>
    <submittedName>
        <fullName evidence="1">Uncharacterized protein</fullName>
    </submittedName>
</protein>
<gene>
    <name evidence="1" type="ORF">JMJ77_004399</name>
</gene>
<evidence type="ECO:0000313" key="1">
    <source>
        <dbReference type="EMBL" id="KAG7044941.1"/>
    </source>
</evidence>
<sequence length="73" mass="8189">MYGSATCDAWEETDRVPYFLLACGDGHFLASISVDRRRLWLRGNKPMDGVMLESSGGFRVFDEGADCFHVLGR</sequence>
<proteinExistence type="predicted"/>
<reference evidence="1" key="1">
    <citation type="submission" date="2021-05" db="EMBL/GenBank/DDBJ databases">
        <title>Comparative genomics of three Colletotrichum scovillei strains and genetic complementation revealed genes involved fungal growth and virulence on chili pepper.</title>
        <authorList>
            <person name="Hsieh D.-K."/>
            <person name="Chuang S.-C."/>
            <person name="Chen C.-Y."/>
            <person name="Chao Y.-T."/>
            <person name="Lu M.-Y.J."/>
            <person name="Lee M.-H."/>
            <person name="Shih M.-C."/>
        </authorList>
    </citation>
    <scope>NUCLEOTIDE SEQUENCE</scope>
    <source>
        <strain evidence="1">Coll-153</strain>
    </source>
</reference>